<dbReference type="EMBL" id="LWBS01000253">
    <property type="protein sequence ID" value="OAP93749.1"/>
    <property type="molecule type" value="Genomic_DNA"/>
</dbReference>
<dbReference type="AlphaFoldDB" id="A0A179BQP4"/>
<organism evidence="2">
    <name type="scientific">Rhizobium leguminosarum</name>
    <dbReference type="NCBI Taxonomy" id="384"/>
    <lineage>
        <taxon>Bacteria</taxon>
        <taxon>Pseudomonadati</taxon>
        <taxon>Pseudomonadota</taxon>
        <taxon>Alphaproteobacteria</taxon>
        <taxon>Hyphomicrobiales</taxon>
        <taxon>Rhizobiaceae</taxon>
        <taxon>Rhizobium/Agrobacterium group</taxon>
        <taxon>Rhizobium</taxon>
    </lineage>
</organism>
<dbReference type="InterPro" id="IPR036412">
    <property type="entry name" value="HAD-like_sf"/>
</dbReference>
<dbReference type="InterPro" id="IPR023214">
    <property type="entry name" value="HAD_sf"/>
</dbReference>
<evidence type="ECO:0000313" key="2">
    <source>
        <dbReference type="EMBL" id="OAP93749.1"/>
    </source>
</evidence>
<dbReference type="Gene3D" id="1.10.150.240">
    <property type="entry name" value="Putative phosphatase, domain 2"/>
    <property type="match status" value="1"/>
</dbReference>
<dbReference type="InterPro" id="IPR023198">
    <property type="entry name" value="PGP-like_dom2"/>
</dbReference>
<name>A0A179BQP4_RHILE</name>
<dbReference type="SFLD" id="SFLDS00003">
    <property type="entry name" value="Haloacid_Dehalogenase"/>
    <property type="match status" value="1"/>
</dbReference>
<dbReference type="InterPro" id="IPR041492">
    <property type="entry name" value="HAD_2"/>
</dbReference>
<sequence length="228" mass="25011">MNQSLDLESYRFKAIIFDCDGTLVDTASLHFEAFKHALALQGKSLDKSWYLSRTGLSAGKLLQAFERSFACHVDVDMTIRDSEAAYTASVENVCEFSDVADVARLYSKQIPTAVASGGQRISVTRTLTASGLIAVFDHVITIDDVEEGKPSPALFLEAASRLTTAPRDCLVFEDTDEGVEAARRAEMQCIDVRRHRSVGSTRQDGANVPEPSIQLSDRTKRNASDTRT</sequence>
<feature type="compositionally biased region" description="Basic and acidic residues" evidence="1">
    <location>
        <begin position="217"/>
        <end position="228"/>
    </location>
</feature>
<dbReference type="NCBIfam" id="TIGR01509">
    <property type="entry name" value="HAD-SF-IA-v3"/>
    <property type="match status" value="1"/>
</dbReference>
<comment type="caution">
    <text evidence="2">The sequence shown here is derived from an EMBL/GenBank/DDBJ whole genome shotgun (WGS) entry which is preliminary data.</text>
</comment>
<dbReference type="SFLD" id="SFLDG01129">
    <property type="entry name" value="C1.5:_HAD__Beta-PGM__Phosphata"/>
    <property type="match status" value="1"/>
</dbReference>
<dbReference type="PANTHER" id="PTHR18901">
    <property type="entry name" value="2-DEOXYGLUCOSE-6-PHOSPHATE PHOSPHATASE 2"/>
    <property type="match status" value="1"/>
</dbReference>
<dbReference type="PANTHER" id="PTHR18901:SF38">
    <property type="entry name" value="PSEUDOURIDINE-5'-PHOSPHATASE"/>
    <property type="match status" value="1"/>
</dbReference>
<accession>A0A179BQP4</accession>
<dbReference type="SUPFAM" id="SSF56784">
    <property type="entry name" value="HAD-like"/>
    <property type="match status" value="1"/>
</dbReference>
<reference evidence="2" key="1">
    <citation type="submission" date="2016-04" db="EMBL/GenBank/DDBJ databases">
        <title>Fast-growing isolate from the root nodules of Vavilovia formosa.</title>
        <authorList>
            <person name="Kimeklis A."/>
            <person name="Safronova V."/>
            <person name="Belimov A."/>
            <person name="Andronov E."/>
        </authorList>
    </citation>
    <scope>NUCLEOTIDE SEQUENCE [LARGE SCALE GENOMIC DNA]</scope>
    <source>
        <strain evidence="2">Vaf-46</strain>
    </source>
</reference>
<gene>
    <name evidence="2" type="ORF">A4U53_23580</name>
</gene>
<dbReference type="Pfam" id="PF13419">
    <property type="entry name" value="HAD_2"/>
    <property type="match status" value="1"/>
</dbReference>
<protein>
    <recommendedName>
        <fullName evidence="3">HAD family phosphatase</fullName>
    </recommendedName>
</protein>
<evidence type="ECO:0008006" key="3">
    <source>
        <dbReference type="Google" id="ProtNLM"/>
    </source>
</evidence>
<feature type="region of interest" description="Disordered" evidence="1">
    <location>
        <begin position="196"/>
        <end position="228"/>
    </location>
</feature>
<dbReference type="Gene3D" id="3.40.50.1000">
    <property type="entry name" value="HAD superfamily/HAD-like"/>
    <property type="match status" value="1"/>
</dbReference>
<proteinExistence type="predicted"/>
<evidence type="ECO:0000256" key="1">
    <source>
        <dbReference type="SAM" id="MobiDB-lite"/>
    </source>
</evidence>
<dbReference type="InterPro" id="IPR006439">
    <property type="entry name" value="HAD-SF_hydro_IA"/>
</dbReference>